<name>A0A0E9Y0H4_ANGAN</name>
<evidence type="ECO:0000313" key="1">
    <source>
        <dbReference type="EMBL" id="JAI07429.1"/>
    </source>
</evidence>
<organism evidence="1">
    <name type="scientific">Anguilla anguilla</name>
    <name type="common">European freshwater eel</name>
    <name type="synonym">Muraena anguilla</name>
    <dbReference type="NCBI Taxonomy" id="7936"/>
    <lineage>
        <taxon>Eukaryota</taxon>
        <taxon>Metazoa</taxon>
        <taxon>Chordata</taxon>
        <taxon>Craniata</taxon>
        <taxon>Vertebrata</taxon>
        <taxon>Euteleostomi</taxon>
        <taxon>Actinopterygii</taxon>
        <taxon>Neopterygii</taxon>
        <taxon>Teleostei</taxon>
        <taxon>Anguilliformes</taxon>
        <taxon>Anguillidae</taxon>
        <taxon>Anguilla</taxon>
    </lineage>
</organism>
<reference evidence="1" key="2">
    <citation type="journal article" date="2015" name="Fish Shellfish Immunol.">
        <title>Early steps in the European eel (Anguilla anguilla)-Vibrio vulnificus interaction in the gills: Role of the RtxA13 toxin.</title>
        <authorList>
            <person name="Callol A."/>
            <person name="Pajuelo D."/>
            <person name="Ebbesson L."/>
            <person name="Teles M."/>
            <person name="MacKenzie S."/>
            <person name="Amaro C."/>
        </authorList>
    </citation>
    <scope>NUCLEOTIDE SEQUENCE</scope>
</reference>
<proteinExistence type="predicted"/>
<reference evidence="1" key="1">
    <citation type="submission" date="2014-11" db="EMBL/GenBank/DDBJ databases">
        <authorList>
            <person name="Amaro Gonzalez C."/>
        </authorList>
    </citation>
    <scope>NUCLEOTIDE SEQUENCE</scope>
</reference>
<accession>A0A0E9Y0H4</accession>
<sequence length="30" mass="3426">MKGNNYTAVIILHSPYQLHLPTEICTLELL</sequence>
<dbReference type="AlphaFoldDB" id="A0A0E9Y0H4"/>
<dbReference type="EMBL" id="GBXM01001149">
    <property type="protein sequence ID" value="JAI07429.1"/>
    <property type="molecule type" value="Transcribed_RNA"/>
</dbReference>
<protein>
    <submittedName>
        <fullName evidence="1">Uncharacterized protein</fullName>
    </submittedName>
</protein>